<evidence type="ECO:0000313" key="2">
    <source>
        <dbReference type="EMBL" id="KAF2733213.1"/>
    </source>
</evidence>
<organism evidence="2 3">
    <name type="scientific">Polyplosphaeria fusca</name>
    <dbReference type="NCBI Taxonomy" id="682080"/>
    <lineage>
        <taxon>Eukaryota</taxon>
        <taxon>Fungi</taxon>
        <taxon>Dikarya</taxon>
        <taxon>Ascomycota</taxon>
        <taxon>Pezizomycotina</taxon>
        <taxon>Dothideomycetes</taxon>
        <taxon>Pleosporomycetidae</taxon>
        <taxon>Pleosporales</taxon>
        <taxon>Tetraplosphaeriaceae</taxon>
        <taxon>Polyplosphaeria</taxon>
    </lineage>
</organism>
<dbReference type="EMBL" id="ML996165">
    <property type="protein sequence ID" value="KAF2733213.1"/>
    <property type="molecule type" value="Genomic_DNA"/>
</dbReference>
<gene>
    <name evidence="2" type="ORF">EJ04DRAFT_278240</name>
</gene>
<feature type="chain" id="PRO_5040126776" evidence="1">
    <location>
        <begin position="32"/>
        <end position="249"/>
    </location>
</feature>
<sequence length="249" mass="27615">MKTCFRDKCSAMQYFSIKLSSFLAVLPLVSAINVDCSMSVPPPKYNPRSFHQLSRPGHNTMRLHLRRRTLWYPARPGLQSTSHFPNRSPNQASHPKVCRVEGLLSCVLMGSGGIRYGPLCEDAHCAPDTCTPAKCYREWQPKFHERMPCPWPGGDCKCARVYRGPSSTVTASLPGETCKVCPVDPNDGNTKYYCTEAGNKVNKYGPLCMGPNMTGSVCTGEGCFCDWLVTIDSEGWTNGTLDEGQEMER</sequence>
<accession>A0A9P4V1K2</accession>
<name>A0A9P4V1K2_9PLEO</name>
<feature type="signal peptide" evidence="1">
    <location>
        <begin position="1"/>
        <end position="31"/>
    </location>
</feature>
<dbReference type="Proteomes" id="UP000799444">
    <property type="component" value="Unassembled WGS sequence"/>
</dbReference>
<proteinExistence type="predicted"/>
<comment type="caution">
    <text evidence="2">The sequence shown here is derived from an EMBL/GenBank/DDBJ whole genome shotgun (WGS) entry which is preliminary data.</text>
</comment>
<reference evidence="2" key="1">
    <citation type="journal article" date="2020" name="Stud. Mycol.">
        <title>101 Dothideomycetes genomes: a test case for predicting lifestyles and emergence of pathogens.</title>
        <authorList>
            <person name="Haridas S."/>
            <person name="Albert R."/>
            <person name="Binder M."/>
            <person name="Bloem J."/>
            <person name="Labutti K."/>
            <person name="Salamov A."/>
            <person name="Andreopoulos B."/>
            <person name="Baker S."/>
            <person name="Barry K."/>
            <person name="Bills G."/>
            <person name="Bluhm B."/>
            <person name="Cannon C."/>
            <person name="Castanera R."/>
            <person name="Culley D."/>
            <person name="Daum C."/>
            <person name="Ezra D."/>
            <person name="Gonzalez J."/>
            <person name="Henrissat B."/>
            <person name="Kuo A."/>
            <person name="Liang C."/>
            <person name="Lipzen A."/>
            <person name="Lutzoni F."/>
            <person name="Magnuson J."/>
            <person name="Mondo S."/>
            <person name="Nolan M."/>
            <person name="Ohm R."/>
            <person name="Pangilinan J."/>
            <person name="Park H.-J."/>
            <person name="Ramirez L."/>
            <person name="Alfaro M."/>
            <person name="Sun H."/>
            <person name="Tritt A."/>
            <person name="Yoshinaga Y."/>
            <person name="Zwiers L.-H."/>
            <person name="Turgeon B."/>
            <person name="Goodwin S."/>
            <person name="Spatafora J."/>
            <person name="Crous P."/>
            <person name="Grigoriev I."/>
        </authorList>
    </citation>
    <scope>NUCLEOTIDE SEQUENCE</scope>
    <source>
        <strain evidence="2">CBS 125425</strain>
    </source>
</reference>
<evidence type="ECO:0000256" key="1">
    <source>
        <dbReference type="SAM" id="SignalP"/>
    </source>
</evidence>
<keyword evidence="3" id="KW-1185">Reference proteome</keyword>
<keyword evidence="1" id="KW-0732">Signal</keyword>
<dbReference type="AlphaFoldDB" id="A0A9P4V1K2"/>
<dbReference type="OrthoDB" id="3779046at2759"/>
<evidence type="ECO:0000313" key="3">
    <source>
        <dbReference type="Proteomes" id="UP000799444"/>
    </source>
</evidence>
<protein>
    <submittedName>
        <fullName evidence="2">Uncharacterized protein</fullName>
    </submittedName>
</protein>